<dbReference type="PANTHER" id="PTHR12922">
    <property type="entry name" value="UBIQUINONE BIOSYNTHESIS PROTEIN"/>
    <property type="match status" value="1"/>
</dbReference>
<comment type="caution">
    <text evidence="1">The sequence shown here is derived from an EMBL/GenBank/DDBJ whole genome shotgun (WGS) entry which is preliminary data.</text>
</comment>
<gene>
    <name evidence="1" type="ORF">HUO14_04960</name>
</gene>
<evidence type="ECO:0000313" key="1">
    <source>
        <dbReference type="EMBL" id="NVD27253.1"/>
    </source>
</evidence>
<accession>A0ABX2N0U2</accession>
<reference evidence="1 2" key="1">
    <citation type="submission" date="2020-06" db="EMBL/GenBank/DDBJ databases">
        <authorList>
            <person name="Kim S.-J."/>
            <person name="Park S.-J."/>
        </authorList>
    </citation>
    <scope>NUCLEOTIDE SEQUENCE [LARGE SCALE GENOMIC DNA]</scope>
    <source>
        <strain evidence="1 2">SW-151</strain>
    </source>
</reference>
<dbReference type="Pfam" id="PF05019">
    <property type="entry name" value="Coq4"/>
    <property type="match status" value="1"/>
</dbReference>
<dbReference type="EMBL" id="JABWMH010000002">
    <property type="protein sequence ID" value="NVD27253.1"/>
    <property type="molecule type" value="Genomic_DNA"/>
</dbReference>
<evidence type="ECO:0008006" key="3">
    <source>
        <dbReference type="Google" id="ProtNLM"/>
    </source>
</evidence>
<organism evidence="1 2">
    <name type="scientific">Parasphingorhabdus flavimaris</name>
    <dbReference type="NCBI Taxonomy" id="266812"/>
    <lineage>
        <taxon>Bacteria</taxon>
        <taxon>Pseudomonadati</taxon>
        <taxon>Pseudomonadota</taxon>
        <taxon>Alphaproteobacteria</taxon>
        <taxon>Sphingomonadales</taxon>
        <taxon>Sphingomonadaceae</taxon>
        <taxon>Parasphingorhabdus</taxon>
    </lineage>
</organism>
<keyword evidence="2" id="KW-1185">Reference proteome</keyword>
<dbReference type="PANTHER" id="PTHR12922:SF7">
    <property type="entry name" value="UBIQUINONE BIOSYNTHESIS PROTEIN COQ4 HOMOLOG, MITOCHONDRIAL"/>
    <property type="match status" value="1"/>
</dbReference>
<protein>
    <recommendedName>
        <fullName evidence="3">Ubiquinone biosynthesis protein</fullName>
    </recommendedName>
</protein>
<proteinExistence type="predicted"/>
<dbReference type="InterPro" id="IPR007715">
    <property type="entry name" value="Coq4"/>
</dbReference>
<sequence>MRRLIADKEDTSQVFRIVQALSGNSYYRNFRRFAASPQGQTILTERADLLGTLSDRERLARCAPGTLGRAYLDFVYGEGLTAQGLAEASEASGMAEFSDPAVTLYRQRLRDSHDLFHVVTGYGRDALGELCVLSFGNAQFYNHGITFIVAVGIPKLLAEQWQLPVARAAFEAWRLGRKAADLTTFYWERYLDHPLEEVRRDLNLQPPAVYVGVRDLSQRLEREFQARRQGELQA</sequence>
<name>A0ABX2N0U2_9SPHN</name>
<dbReference type="Proteomes" id="UP000652427">
    <property type="component" value="Unassembled WGS sequence"/>
</dbReference>
<evidence type="ECO:0000313" key="2">
    <source>
        <dbReference type="Proteomes" id="UP000652427"/>
    </source>
</evidence>